<comment type="caution">
    <text evidence="2">The sequence shown here is derived from an EMBL/GenBank/DDBJ whole genome shotgun (WGS) entry which is preliminary data.</text>
</comment>
<organism evidence="2 3">
    <name type="scientific">Mycobacterium talmoniae</name>
    <dbReference type="NCBI Taxonomy" id="1858794"/>
    <lineage>
        <taxon>Bacteria</taxon>
        <taxon>Bacillati</taxon>
        <taxon>Actinomycetota</taxon>
        <taxon>Actinomycetes</taxon>
        <taxon>Mycobacteriales</taxon>
        <taxon>Mycobacteriaceae</taxon>
        <taxon>Mycobacterium</taxon>
    </lineage>
</organism>
<name>A0A2S8BRA3_9MYCO</name>
<evidence type="ECO:0000313" key="3">
    <source>
        <dbReference type="Proteomes" id="UP000238296"/>
    </source>
</evidence>
<proteinExistence type="predicted"/>
<gene>
    <name evidence="2" type="ORF">C1Y40_00629</name>
</gene>
<dbReference type="Proteomes" id="UP000238296">
    <property type="component" value="Unassembled WGS sequence"/>
</dbReference>
<dbReference type="EMBL" id="PPEA01000093">
    <property type="protein sequence ID" value="PQM49167.1"/>
    <property type="molecule type" value="Genomic_DNA"/>
</dbReference>
<feature type="region of interest" description="Disordered" evidence="1">
    <location>
        <begin position="120"/>
        <end position="142"/>
    </location>
</feature>
<protein>
    <submittedName>
        <fullName evidence="2">Uncharacterized protein</fullName>
    </submittedName>
</protein>
<evidence type="ECO:0000256" key="1">
    <source>
        <dbReference type="SAM" id="MobiDB-lite"/>
    </source>
</evidence>
<dbReference type="AlphaFoldDB" id="A0A2S8BRA3"/>
<evidence type="ECO:0000313" key="2">
    <source>
        <dbReference type="EMBL" id="PQM49167.1"/>
    </source>
</evidence>
<accession>A0A2S8BRA3</accession>
<reference evidence="2 3" key="1">
    <citation type="journal article" date="2017" name="Int. J. Syst. Evol. Microbiol.">
        <title>Mycobacterium talmoniae sp. nov., a slowly growing mycobacterium isolated from human respiratory samples.</title>
        <authorList>
            <person name="Davidson R.M."/>
            <person name="DeGroote M.A."/>
            <person name="Marola J.L."/>
            <person name="Buss S."/>
            <person name="Jones V."/>
            <person name="McNeil M.R."/>
            <person name="Freifeld A.G."/>
            <person name="Elaine Epperson L."/>
            <person name="Hasan N.A."/>
            <person name="Jackson M."/>
            <person name="Iwen P.C."/>
            <person name="Salfinger M."/>
            <person name="Strong M."/>
        </authorList>
    </citation>
    <scope>NUCLEOTIDE SEQUENCE [LARGE SCALE GENOMIC DNA]</scope>
    <source>
        <strain evidence="2 3">ATCC BAA-2683</strain>
    </source>
</reference>
<sequence length="172" mass="19373">MATELGAAAVGFSDGRSDRYDAVELLADGVLKTTRRAKFEHPEFGPGVGETQVRFYSRDAWEWVEPDTRGNGTVWVGEAEWSQDYTLNWKPLAVCVSAQGARREIRDYLHANYSQRSQVPDADALNLQPQSNRSGEPDPVINNAGKQMLVAFRWAAISDERVTKPDPEEFWR</sequence>